<comment type="subcellular location">
    <subcellularLocation>
        <location evidence="1">Cell membrane</location>
        <topology evidence="1">Multi-pass membrane protein</topology>
    </subcellularLocation>
</comment>
<evidence type="ECO:0000256" key="3">
    <source>
        <dbReference type="ARBA" id="ARBA00022692"/>
    </source>
</evidence>
<evidence type="ECO:0000313" key="8">
    <source>
        <dbReference type="Proteomes" id="UP001239169"/>
    </source>
</evidence>
<organism evidence="7 8">
    <name type="scientific">Paraclostridium bifermentans</name>
    <name type="common">Clostridium bifermentans</name>
    <dbReference type="NCBI Taxonomy" id="1490"/>
    <lineage>
        <taxon>Bacteria</taxon>
        <taxon>Bacillati</taxon>
        <taxon>Bacillota</taxon>
        <taxon>Clostridia</taxon>
        <taxon>Peptostreptococcales</taxon>
        <taxon>Peptostreptococcaceae</taxon>
        <taxon>Paraclostridium</taxon>
    </lineage>
</organism>
<dbReference type="EMBL" id="CP124685">
    <property type="protein sequence ID" value="WGX74989.1"/>
    <property type="molecule type" value="Genomic_DNA"/>
</dbReference>
<feature type="transmembrane region" description="Helical" evidence="6">
    <location>
        <begin position="41"/>
        <end position="62"/>
    </location>
</feature>
<sequence>MKLQYIEACKTNFLIGIITPTGLILASLAMVNVTYDKWLKFVMPLVGMIMVLSIALLCIGSFI</sequence>
<accession>A0ABY8R0G3</accession>
<dbReference type="InterPro" id="IPR018385">
    <property type="entry name" value="C4_dicarb_anaerob_car-like"/>
</dbReference>
<evidence type="ECO:0000256" key="4">
    <source>
        <dbReference type="ARBA" id="ARBA00022989"/>
    </source>
</evidence>
<evidence type="ECO:0000256" key="6">
    <source>
        <dbReference type="SAM" id="Phobius"/>
    </source>
</evidence>
<keyword evidence="8" id="KW-1185">Reference proteome</keyword>
<dbReference type="Proteomes" id="UP001239169">
    <property type="component" value="Chromosome"/>
</dbReference>
<protein>
    <submittedName>
        <fullName evidence="7">Uncharacterized protein</fullName>
    </submittedName>
</protein>
<keyword evidence="3 6" id="KW-0812">Transmembrane</keyword>
<evidence type="ECO:0000313" key="7">
    <source>
        <dbReference type="EMBL" id="WGX74989.1"/>
    </source>
</evidence>
<name>A0ABY8R0G3_PARBF</name>
<keyword evidence="5 6" id="KW-0472">Membrane</keyword>
<keyword evidence="4 6" id="KW-1133">Transmembrane helix</keyword>
<gene>
    <name evidence="7" type="ORF">QJS64_12845</name>
</gene>
<reference evidence="7 8" key="1">
    <citation type="submission" date="2023-04" db="EMBL/GenBank/DDBJ databases">
        <title>Bacteria Genome Submission.</title>
        <authorList>
            <person name="Isaac P."/>
        </authorList>
    </citation>
    <scope>NUCLEOTIDE SEQUENCE [LARGE SCALE GENOMIC DNA]</scope>
    <source>
        <strain evidence="7 8">SampleS7P1</strain>
    </source>
</reference>
<dbReference type="Pfam" id="PF03606">
    <property type="entry name" value="DcuC"/>
    <property type="match status" value="1"/>
</dbReference>
<feature type="transmembrane region" description="Helical" evidence="6">
    <location>
        <begin position="12"/>
        <end position="35"/>
    </location>
</feature>
<keyword evidence="2" id="KW-1003">Cell membrane</keyword>
<evidence type="ECO:0000256" key="2">
    <source>
        <dbReference type="ARBA" id="ARBA00022475"/>
    </source>
</evidence>
<evidence type="ECO:0000256" key="5">
    <source>
        <dbReference type="ARBA" id="ARBA00023136"/>
    </source>
</evidence>
<evidence type="ECO:0000256" key="1">
    <source>
        <dbReference type="ARBA" id="ARBA00004651"/>
    </source>
</evidence>
<proteinExistence type="predicted"/>